<protein>
    <submittedName>
        <fullName evidence="3">Uncharacterized protein LOC115626471</fullName>
    </submittedName>
</protein>
<name>A0A6J2TQC5_DROLE</name>
<organism evidence="2 3">
    <name type="scientific">Drosophila lebanonensis</name>
    <name type="common">Fruit fly</name>
    <name type="synonym">Scaptodrosophila lebanonensis</name>
    <dbReference type="NCBI Taxonomy" id="7225"/>
    <lineage>
        <taxon>Eukaryota</taxon>
        <taxon>Metazoa</taxon>
        <taxon>Ecdysozoa</taxon>
        <taxon>Arthropoda</taxon>
        <taxon>Hexapoda</taxon>
        <taxon>Insecta</taxon>
        <taxon>Pterygota</taxon>
        <taxon>Neoptera</taxon>
        <taxon>Endopterygota</taxon>
        <taxon>Diptera</taxon>
        <taxon>Brachycera</taxon>
        <taxon>Muscomorpha</taxon>
        <taxon>Ephydroidea</taxon>
        <taxon>Drosophilidae</taxon>
        <taxon>Scaptodrosophila</taxon>
    </lineage>
</organism>
<feature type="chain" id="PRO_5026999029" evidence="1">
    <location>
        <begin position="20"/>
        <end position="218"/>
    </location>
</feature>
<dbReference type="RefSeq" id="XP_030377715.1">
    <property type="nucleotide sequence ID" value="XM_030521855.1"/>
</dbReference>
<sequence length="218" mass="24741">MKLLVLILTAILLLCYVNAQDGNRLLSPIDRFTGKGPIGLVVSDRKPPASDPIDRFTGKGPIGLAAADREPPASDPKRLRLFLQQKIARAEGVLFTLSRDVRRIRTKLGEVLDDQTRLHKGLEVSRSAVKEAKSKNLRVLLRYNRALAQLEDCKRTRPGRIVGMIEKLREFEKVNDARVKLMYLSRYLNMMRDIREHVNREKRFAAGLTDLKIGGLFI</sequence>
<evidence type="ECO:0000313" key="2">
    <source>
        <dbReference type="Proteomes" id="UP000504634"/>
    </source>
</evidence>
<gene>
    <name evidence="3" type="primary">LOC115626471</name>
</gene>
<dbReference type="Proteomes" id="UP000504634">
    <property type="component" value="Unplaced"/>
</dbReference>
<accession>A0A6J2TQC5</accession>
<evidence type="ECO:0000256" key="1">
    <source>
        <dbReference type="SAM" id="SignalP"/>
    </source>
</evidence>
<keyword evidence="2" id="KW-1185">Reference proteome</keyword>
<reference evidence="3" key="1">
    <citation type="submission" date="2025-08" db="UniProtKB">
        <authorList>
            <consortium name="RefSeq"/>
        </authorList>
    </citation>
    <scope>IDENTIFICATION</scope>
    <source>
        <strain evidence="3">11010-0011.00</strain>
        <tissue evidence="3">Whole body</tissue>
    </source>
</reference>
<proteinExistence type="predicted"/>
<keyword evidence="1" id="KW-0732">Signal</keyword>
<evidence type="ECO:0000313" key="3">
    <source>
        <dbReference type="RefSeq" id="XP_030377715.1"/>
    </source>
</evidence>
<dbReference type="AlphaFoldDB" id="A0A6J2TQC5"/>
<feature type="signal peptide" evidence="1">
    <location>
        <begin position="1"/>
        <end position="19"/>
    </location>
</feature>
<dbReference type="GeneID" id="115626471"/>